<name>A0A1H5TDL2_9CLOT</name>
<reference evidence="12" key="1">
    <citation type="submission" date="2016-10" db="EMBL/GenBank/DDBJ databases">
        <authorList>
            <person name="Varghese N."/>
            <person name="Submissions S."/>
        </authorList>
    </citation>
    <scope>NUCLEOTIDE SEQUENCE [LARGE SCALE GENOMIC DNA]</scope>
    <source>
        <strain evidence="12">DSM 5463</strain>
    </source>
</reference>
<keyword evidence="12" id="KW-1185">Reference proteome</keyword>
<evidence type="ECO:0000259" key="10">
    <source>
        <dbReference type="Pfam" id="PF03553"/>
    </source>
</evidence>
<evidence type="ECO:0000256" key="2">
    <source>
        <dbReference type="ARBA" id="ARBA00022448"/>
    </source>
</evidence>
<feature type="transmembrane region" description="Helical" evidence="9">
    <location>
        <begin position="60"/>
        <end position="86"/>
    </location>
</feature>
<feature type="transmembrane region" description="Helical" evidence="9">
    <location>
        <begin position="218"/>
        <end position="238"/>
    </location>
</feature>
<feature type="domain" description="Na+/H+ antiporter NhaC-like C-terminal" evidence="10">
    <location>
        <begin position="148"/>
        <end position="421"/>
    </location>
</feature>
<feature type="transmembrane region" description="Helical" evidence="9">
    <location>
        <begin position="382"/>
        <end position="401"/>
    </location>
</feature>
<evidence type="ECO:0000256" key="3">
    <source>
        <dbReference type="ARBA" id="ARBA00022449"/>
    </source>
</evidence>
<keyword evidence="6 9" id="KW-1133">Transmembrane helix</keyword>
<dbReference type="AlphaFoldDB" id="A0A1H5TDL2"/>
<evidence type="ECO:0000313" key="12">
    <source>
        <dbReference type="Proteomes" id="UP000242850"/>
    </source>
</evidence>
<dbReference type="InterPro" id="IPR018461">
    <property type="entry name" value="Na/H_Antiport_NhaC-like_C"/>
</dbReference>
<feature type="transmembrane region" description="Helical" evidence="9">
    <location>
        <begin position="185"/>
        <end position="206"/>
    </location>
</feature>
<evidence type="ECO:0000256" key="9">
    <source>
        <dbReference type="SAM" id="Phobius"/>
    </source>
</evidence>
<evidence type="ECO:0000256" key="6">
    <source>
        <dbReference type="ARBA" id="ARBA00022989"/>
    </source>
</evidence>
<dbReference type="Proteomes" id="UP000242850">
    <property type="component" value="Unassembled WGS sequence"/>
</dbReference>
<protein>
    <submittedName>
        <fullName evidence="11">Na+:H+ antiporter, NhaC family</fullName>
    </submittedName>
</protein>
<keyword evidence="2" id="KW-0813">Transport</keyword>
<proteinExistence type="inferred from homology"/>
<gene>
    <name evidence="11" type="ORF">SAMN05660865_00611</name>
</gene>
<dbReference type="OrthoDB" id="9762978at2"/>
<feature type="transmembrane region" description="Helical" evidence="9">
    <location>
        <begin position="407"/>
        <end position="424"/>
    </location>
</feature>
<dbReference type="InterPro" id="IPR052180">
    <property type="entry name" value="NhaC_Na-H+_Antiporter"/>
</dbReference>
<keyword evidence="3" id="KW-0050">Antiport</keyword>
<dbReference type="GO" id="GO:0015297">
    <property type="term" value="F:antiporter activity"/>
    <property type="evidence" value="ECO:0007669"/>
    <property type="project" value="UniProtKB-KW"/>
</dbReference>
<feature type="transmembrane region" description="Helical" evidence="9">
    <location>
        <begin position="340"/>
        <end position="361"/>
    </location>
</feature>
<feature type="transmembrane region" description="Helical" evidence="9">
    <location>
        <begin position="6"/>
        <end position="39"/>
    </location>
</feature>
<keyword evidence="7 9" id="KW-0472">Membrane</keyword>
<organism evidence="11 12">
    <name type="scientific">Caloramator fervidus</name>
    <dbReference type="NCBI Taxonomy" id="29344"/>
    <lineage>
        <taxon>Bacteria</taxon>
        <taxon>Bacillati</taxon>
        <taxon>Bacillota</taxon>
        <taxon>Clostridia</taxon>
        <taxon>Eubacteriales</taxon>
        <taxon>Clostridiaceae</taxon>
        <taxon>Caloramator</taxon>
    </lineage>
</organism>
<comment type="subcellular location">
    <subcellularLocation>
        <location evidence="1">Cell membrane</location>
        <topology evidence="1">Multi-pass membrane protein</topology>
    </subcellularLocation>
</comment>
<feature type="transmembrane region" description="Helical" evidence="9">
    <location>
        <begin position="98"/>
        <end position="131"/>
    </location>
</feature>
<evidence type="ECO:0000256" key="8">
    <source>
        <dbReference type="ARBA" id="ARBA00038435"/>
    </source>
</evidence>
<dbReference type="PANTHER" id="PTHR33451:SF3">
    <property type="entry name" value="MALATE-2H(+)_NA(+)-LACTATE ANTIPORTER"/>
    <property type="match status" value="1"/>
</dbReference>
<evidence type="ECO:0000256" key="4">
    <source>
        <dbReference type="ARBA" id="ARBA00022475"/>
    </source>
</evidence>
<keyword evidence="5 9" id="KW-0812">Transmembrane</keyword>
<dbReference type="PANTHER" id="PTHR33451">
    <property type="entry name" value="MALATE-2H(+)/NA(+)-LACTATE ANTIPORTER"/>
    <property type="match status" value="1"/>
</dbReference>
<evidence type="ECO:0000256" key="7">
    <source>
        <dbReference type="ARBA" id="ARBA00023136"/>
    </source>
</evidence>
<dbReference type="EMBL" id="FNUK01000005">
    <property type="protein sequence ID" value="SEF60853.1"/>
    <property type="molecule type" value="Genomic_DNA"/>
</dbReference>
<dbReference type="Pfam" id="PF03553">
    <property type="entry name" value="Na_H_antiporter"/>
    <property type="match status" value="1"/>
</dbReference>
<evidence type="ECO:0000256" key="1">
    <source>
        <dbReference type="ARBA" id="ARBA00004651"/>
    </source>
</evidence>
<evidence type="ECO:0000313" key="11">
    <source>
        <dbReference type="EMBL" id="SEF60853.1"/>
    </source>
</evidence>
<dbReference type="GO" id="GO:0005886">
    <property type="term" value="C:plasma membrane"/>
    <property type="evidence" value="ECO:0007669"/>
    <property type="project" value="UniProtKB-SubCell"/>
</dbReference>
<keyword evidence="4" id="KW-1003">Cell membrane</keyword>
<dbReference type="RefSeq" id="WP_103895613.1">
    <property type="nucleotide sequence ID" value="NZ_FNUK01000005.1"/>
</dbReference>
<evidence type="ECO:0000256" key="5">
    <source>
        <dbReference type="ARBA" id="ARBA00022692"/>
    </source>
</evidence>
<comment type="similarity">
    <text evidence="8">Belongs to the NhaC Na(+)/H(+) (TC 2.A.35) antiporter family.</text>
</comment>
<feature type="transmembrane region" description="Helical" evidence="9">
    <location>
        <begin position="293"/>
        <end position="312"/>
    </location>
</feature>
<accession>A0A1H5TDL2</accession>
<sequence>MVYLIFLTLFILIFISMFFNISIIFPLFIGLLFFCLYSFKMGFSVKNILNMILNGGKKSFIVLKIFILIGAVMGVWLSSGVVPYIVYLGIRFMNPKLFLVYTFLISSIASCLIGSAFGTVGTIGVSFIILAKGAGVNTSLAAGAVLSGAFFGDRCSPMSSSANLVANLTDTKLYINIKNMIKSSIVPTFLTIIIYLVLSLNLNVTFKNERLINELKSQFILTPYLLIPAALIVVLSFFKVDVKKSMTLSIISSILLDLFVQNRSLAETLKYMIVGFKIDNNNLVAQIIKGGGIISMLKISVIVFLSSAYSGIFEETKMLQKLEGDIKSLSQKIGDTSTTLLVSILASMIGFTQVLAVILTFQFVKGIYKDKYKLALDIENSAIVIAPLIPWNIAYAVPAGIMGINDIFLLFAVYLYILPIYNLLKKKEVNYGSKQSLSRI</sequence>